<dbReference type="Pfam" id="PF00702">
    <property type="entry name" value="Hydrolase"/>
    <property type="match status" value="1"/>
</dbReference>
<keyword evidence="11" id="KW-1185">Reference proteome</keyword>
<evidence type="ECO:0000256" key="7">
    <source>
        <dbReference type="ARBA" id="ARBA00022801"/>
    </source>
</evidence>
<dbReference type="Proteomes" id="UP000594262">
    <property type="component" value="Unplaced"/>
</dbReference>
<dbReference type="InterPro" id="IPR050582">
    <property type="entry name" value="HAD-like_SerB"/>
</dbReference>
<dbReference type="InterPro" id="IPR023214">
    <property type="entry name" value="HAD_sf"/>
</dbReference>
<dbReference type="OrthoDB" id="27226at2759"/>
<evidence type="ECO:0000256" key="9">
    <source>
        <dbReference type="ARBA" id="ARBA00023299"/>
    </source>
</evidence>
<accession>A0A7M5TRJ7</accession>
<evidence type="ECO:0000313" key="10">
    <source>
        <dbReference type="EnsemblMetazoa" id="CLYHEMP000767.1"/>
    </source>
</evidence>
<evidence type="ECO:0000256" key="1">
    <source>
        <dbReference type="ARBA" id="ARBA00001946"/>
    </source>
</evidence>
<dbReference type="GO" id="GO:0006564">
    <property type="term" value="P:L-serine biosynthetic process"/>
    <property type="evidence" value="ECO:0007669"/>
    <property type="project" value="UniProtKB-KW"/>
</dbReference>
<protein>
    <recommendedName>
        <fullName evidence="4">Phosphoserine phosphatase</fullName>
        <ecNumber evidence="3">3.1.3.3</ecNumber>
    </recommendedName>
</protein>
<dbReference type="NCBIfam" id="TIGR01488">
    <property type="entry name" value="HAD-SF-IB"/>
    <property type="match status" value="1"/>
</dbReference>
<evidence type="ECO:0000256" key="2">
    <source>
        <dbReference type="ARBA" id="ARBA00005135"/>
    </source>
</evidence>
<dbReference type="PANTHER" id="PTHR43344:SF2">
    <property type="entry name" value="PHOSPHOSERINE PHOSPHATASE"/>
    <property type="match status" value="1"/>
</dbReference>
<dbReference type="AlphaFoldDB" id="A0A7M5TRJ7"/>
<keyword evidence="8" id="KW-0460">Magnesium</keyword>
<organism evidence="10 11">
    <name type="scientific">Clytia hemisphaerica</name>
    <dbReference type="NCBI Taxonomy" id="252671"/>
    <lineage>
        <taxon>Eukaryota</taxon>
        <taxon>Metazoa</taxon>
        <taxon>Cnidaria</taxon>
        <taxon>Hydrozoa</taxon>
        <taxon>Hydroidolina</taxon>
        <taxon>Leptothecata</taxon>
        <taxon>Obeliida</taxon>
        <taxon>Clytiidae</taxon>
        <taxon>Clytia</taxon>
    </lineage>
</organism>
<dbReference type="GO" id="GO:0005737">
    <property type="term" value="C:cytoplasm"/>
    <property type="evidence" value="ECO:0007669"/>
    <property type="project" value="TreeGrafter"/>
</dbReference>
<evidence type="ECO:0000256" key="6">
    <source>
        <dbReference type="ARBA" id="ARBA00022723"/>
    </source>
</evidence>
<dbReference type="GO" id="GO:0036424">
    <property type="term" value="F:L-phosphoserine phosphatase activity"/>
    <property type="evidence" value="ECO:0007669"/>
    <property type="project" value="TreeGrafter"/>
</dbReference>
<dbReference type="SUPFAM" id="SSF56784">
    <property type="entry name" value="HAD-like"/>
    <property type="match status" value="1"/>
</dbReference>
<evidence type="ECO:0000313" key="11">
    <source>
        <dbReference type="Proteomes" id="UP000594262"/>
    </source>
</evidence>
<sequence length="131" mass="14527">ELVSKLNERKKDVYLVSGGFRSFIAPVAKELNIPLDNLFTNIFIFNDDGSYGGFDKDQPTSSSGGKKVVATKLKTEKGYKSLVMIGDGVTDLEAYPPADLFIGFGGNKIRENVRQNSPWFVTQFQELIDVL</sequence>
<proteinExistence type="predicted"/>
<name>A0A7M5TRJ7_9CNID</name>
<reference evidence="10" key="1">
    <citation type="submission" date="2021-01" db="UniProtKB">
        <authorList>
            <consortium name="EnsemblMetazoa"/>
        </authorList>
    </citation>
    <scope>IDENTIFICATION</scope>
</reference>
<dbReference type="InterPro" id="IPR036412">
    <property type="entry name" value="HAD-like_sf"/>
</dbReference>
<evidence type="ECO:0000256" key="8">
    <source>
        <dbReference type="ARBA" id="ARBA00022842"/>
    </source>
</evidence>
<dbReference type="PANTHER" id="PTHR43344">
    <property type="entry name" value="PHOSPHOSERINE PHOSPHATASE"/>
    <property type="match status" value="1"/>
</dbReference>
<keyword evidence="7" id="KW-0378">Hydrolase</keyword>
<keyword evidence="6" id="KW-0479">Metal-binding</keyword>
<evidence type="ECO:0000256" key="5">
    <source>
        <dbReference type="ARBA" id="ARBA00022605"/>
    </source>
</evidence>
<dbReference type="GO" id="GO:0000287">
    <property type="term" value="F:magnesium ion binding"/>
    <property type="evidence" value="ECO:0007669"/>
    <property type="project" value="TreeGrafter"/>
</dbReference>
<dbReference type="Gene3D" id="3.40.50.1000">
    <property type="entry name" value="HAD superfamily/HAD-like"/>
    <property type="match status" value="1"/>
</dbReference>
<keyword evidence="5" id="KW-0028">Amino-acid biosynthesis</keyword>
<dbReference type="EnsemblMetazoa" id="CLYHEMT000767.1">
    <property type="protein sequence ID" value="CLYHEMP000767.1"/>
    <property type="gene ID" value="CLYHEMG000767"/>
</dbReference>
<comment type="cofactor">
    <cofactor evidence="1">
        <name>Mg(2+)</name>
        <dbReference type="ChEBI" id="CHEBI:18420"/>
    </cofactor>
</comment>
<evidence type="ECO:0000256" key="4">
    <source>
        <dbReference type="ARBA" id="ARBA00015196"/>
    </source>
</evidence>
<comment type="pathway">
    <text evidence="2">Amino-acid biosynthesis; L-serine biosynthesis; L-serine from 3-phospho-D-glycerate: step 3/3.</text>
</comment>
<evidence type="ECO:0000256" key="3">
    <source>
        <dbReference type="ARBA" id="ARBA00012640"/>
    </source>
</evidence>
<keyword evidence="9" id="KW-0718">Serine biosynthesis</keyword>
<dbReference type="EC" id="3.1.3.3" evidence="3"/>